<keyword evidence="2" id="KW-0378">Hydrolase</keyword>
<name>A0A2M8KRL7_9BACT</name>
<dbReference type="Gene3D" id="3.40.50.1820">
    <property type="entry name" value="alpha/beta hydrolase"/>
    <property type="match status" value="1"/>
</dbReference>
<evidence type="ECO:0000313" key="3">
    <source>
        <dbReference type="Proteomes" id="UP000229554"/>
    </source>
</evidence>
<reference evidence="3" key="1">
    <citation type="submission" date="2017-09" db="EMBL/GenBank/DDBJ databases">
        <title>Depth-based differentiation of microbial function through sediment-hosted aquifers and enrichment of novel symbionts in the deep terrestrial subsurface.</title>
        <authorList>
            <person name="Probst A.J."/>
            <person name="Ladd B."/>
            <person name="Jarett J.K."/>
            <person name="Geller-Mcgrath D.E."/>
            <person name="Sieber C.M.K."/>
            <person name="Emerson J.B."/>
            <person name="Anantharaman K."/>
            <person name="Thomas B.C."/>
            <person name="Malmstrom R."/>
            <person name="Stieglmeier M."/>
            <person name="Klingl A."/>
            <person name="Woyke T."/>
            <person name="Ryan C.M."/>
            <person name="Banfield J.F."/>
        </authorList>
    </citation>
    <scope>NUCLEOTIDE SEQUENCE [LARGE SCALE GENOMIC DNA]</scope>
</reference>
<feature type="domain" description="AB hydrolase-1" evidence="1">
    <location>
        <begin position="28"/>
        <end position="129"/>
    </location>
</feature>
<organism evidence="2 3">
    <name type="scientific">Candidatus Roizmanbacteria bacterium CG10_big_fil_rev_8_21_14_0_10_39_6</name>
    <dbReference type="NCBI Taxonomy" id="1974853"/>
    <lineage>
        <taxon>Bacteria</taxon>
        <taxon>Candidatus Roizmaniibacteriota</taxon>
    </lineage>
</organism>
<dbReference type="SUPFAM" id="SSF53474">
    <property type="entry name" value="alpha/beta-Hydrolases"/>
    <property type="match status" value="1"/>
</dbReference>
<protein>
    <submittedName>
        <fullName evidence="2">Alpha/beta hydrolase</fullName>
    </submittedName>
</protein>
<dbReference type="PRINTS" id="PR00111">
    <property type="entry name" value="ABHYDROLASE"/>
</dbReference>
<dbReference type="EMBL" id="PFED01000181">
    <property type="protein sequence ID" value="PJE62545.1"/>
    <property type="molecule type" value="Genomic_DNA"/>
</dbReference>
<evidence type="ECO:0000259" key="1">
    <source>
        <dbReference type="Pfam" id="PF00561"/>
    </source>
</evidence>
<proteinExistence type="predicted"/>
<evidence type="ECO:0000313" key="2">
    <source>
        <dbReference type="EMBL" id="PJE62545.1"/>
    </source>
</evidence>
<dbReference type="PANTHER" id="PTHR43433:SF10">
    <property type="entry name" value="AB HYDROLASE-1 DOMAIN-CONTAINING PROTEIN"/>
    <property type="match status" value="1"/>
</dbReference>
<comment type="caution">
    <text evidence="2">The sequence shown here is derived from an EMBL/GenBank/DDBJ whole genome shotgun (WGS) entry which is preliminary data.</text>
</comment>
<dbReference type="InterPro" id="IPR050471">
    <property type="entry name" value="AB_hydrolase"/>
</dbReference>
<dbReference type="Pfam" id="PF00561">
    <property type="entry name" value="Abhydrolase_1"/>
    <property type="match status" value="1"/>
</dbReference>
<gene>
    <name evidence="2" type="ORF">COU88_04420</name>
</gene>
<sequence>MISEDNIITLRDGRNLGYALYGDKKGTPLFYFHGWPSSRFDGTRVDKAAQKLHIKIIALDRPGIGISDYKKDRTLLGFSDDIVELADYLGFQKFSVMGVSGGGPYAAVCAYKLPKRVKRAAIVVGLAPPYIKNICEGIAWTNKM</sequence>
<feature type="non-terminal residue" evidence="2">
    <location>
        <position position="144"/>
    </location>
</feature>
<accession>A0A2M8KRL7</accession>
<dbReference type="GO" id="GO:0016787">
    <property type="term" value="F:hydrolase activity"/>
    <property type="evidence" value="ECO:0007669"/>
    <property type="project" value="UniProtKB-KW"/>
</dbReference>
<dbReference type="AlphaFoldDB" id="A0A2M8KRL7"/>
<dbReference type="PANTHER" id="PTHR43433">
    <property type="entry name" value="HYDROLASE, ALPHA/BETA FOLD FAMILY PROTEIN"/>
    <property type="match status" value="1"/>
</dbReference>
<dbReference type="InterPro" id="IPR029058">
    <property type="entry name" value="AB_hydrolase_fold"/>
</dbReference>
<dbReference type="Proteomes" id="UP000229554">
    <property type="component" value="Unassembled WGS sequence"/>
</dbReference>
<dbReference type="InterPro" id="IPR000073">
    <property type="entry name" value="AB_hydrolase_1"/>
</dbReference>